<dbReference type="OrthoDB" id="272779at2"/>
<dbReference type="KEGG" id="opf:CBP31_05300"/>
<organism evidence="4 5">
    <name type="scientific">Oceanisphaera profunda</name>
    <dbReference type="NCBI Taxonomy" id="1416627"/>
    <lineage>
        <taxon>Bacteria</taxon>
        <taxon>Pseudomonadati</taxon>
        <taxon>Pseudomonadota</taxon>
        <taxon>Gammaproteobacteria</taxon>
        <taxon>Aeromonadales</taxon>
        <taxon>Aeromonadaceae</taxon>
        <taxon>Oceanisphaera</taxon>
    </lineage>
</organism>
<dbReference type="InterPro" id="IPR037049">
    <property type="entry name" value="DUF1214_C_sf"/>
</dbReference>
<dbReference type="PANTHER" id="PTHR36509">
    <property type="entry name" value="BLL3101 PROTEIN"/>
    <property type="match status" value="1"/>
</dbReference>
<dbReference type="Gene3D" id="2.60.40.1610">
    <property type="entry name" value="Domain of unknown function DUF1254"/>
    <property type="match status" value="1"/>
</dbReference>
<protein>
    <recommendedName>
        <fullName evidence="6">DUF1254 domain-containing protein</fullName>
    </recommendedName>
</protein>
<dbReference type="EMBL" id="CP021377">
    <property type="protein sequence ID" value="ART82113.1"/>
    <property type="molecule type" value="Genomic_DNA"/>
</dbReference>
<dbReference type="PANTHER" id="PTHR36509:SF3">
    <property type="entry name" value="SIGNAL PEPTIDE PROTEIN"/>
    <property type="match status" value="1"/>
</dbReference>
<dbReference type="Gene3D" id="1.10.3360.10">
    <property type="entry name" value="VPA0735-like domain"/>
    <property type="match status" value="1"/>
</dbReference>
<evidence type="ECO:0000256" key="1">
    <source>
        <dbReference type="SAM" id="SignalP"/>
    </source>
</evidence>
<dbReference type="SUPFAM" id="SSF160935">
    <property type="entry name" value="VPA0735-like"/>
    <property type="match status" value="1"/>
</dbReference>
<gene>
    <name evidence="4" type="ORF">CBP31_05300</name>
</gene>
<evidence type="ECO:0000313" key="4">
    <source>
        <dbReference type="EMBL" id="ART82113.1"/>
    </source>
</evidence>
<accession>A0A1Y0D3L0</accession>
<proteinExistence type="predicted"/>
<name>A0A1Y0D3L0_9GAMM</name>
<evidence type="ECO:0000259" key="3">
    <source>
        <dbReference type="Pfam" id="PF06863"/>
    </source>
</evidence>
<dbReference type="Pfam" id="PF06742">
    <property type="entry name" value="DUF1214"/>
    <property type="match status" value="1"/>
</dbReference>
<feature type="chain" id="PRO_5013321988" description="DUF1254 domain-containing protein" evidence="1">
    <location>
        <begin position="25"/>
        <end position="514"/>
    </location>
</feature>
<feature type="domain" description="DUF1214" evidence="2">
    <location>
        <begin position="382"/>
        <end position="497"/>
    </location>
</feature>
<dbReference type="Pfam" id="PF06863">
    <property type="entry name" value="DUF1254"/>
    <property type="match status" value="1"/>
</dbReference>
<keyword evidence="5" id="KW-1185">Reference proteome</keyword>
<dbReference type="InterPro" id="IPR037050">
    <property type="entry name" value="DUF1254_sf"/>
</dbReference>
<keyword evidence="1" id="KW-0732">Signal</keyword>
<sequence length="514" mass="56329">MKTKSYQFILFSAIATCYLSQAWAQPSPNMKMTTPIPSDITTPEQVETRLGTLNFTKGIPSQAAQDKIWDHLDFSRAVEVYLNALPGVSIYAARKGPRDAGVPDNTIMTMETMMDSTGMYLTPNTVTPQSWFSLDLTKGPIVMEVPPKVLGPVDDAWFRWVTDIGFTGPDKGEGGKYLFLPPDYTGEVPDGYFVVKSPTNGLWGAWRNFAVDGDVKPALENIKKYARIYPLSEAGKTHATVQNKNGSYVQLNTIPPSTYVFYEYLNEIVQAEPAGSFGPELTGQIAAIGIIKGKPFNPDARMKKILTEAAALGNASARTISLTPRGEEFYLYGKESAWYTPFVGGSEFLLDGARVLDARTAFHYFATGITPAMATPKVGEGSVYAAATRDKEGHALDGSKTYKLTLPANIPQQNFWSMTIYDNQTRSLLQTDYPYPAIGAGAGFPKDGSPNGAVQLNADGSTDIYFGPTAPEGKKSNWVQTVPDGGWFTILRVYSPLQPWFDKSWQPGEIELIK</sequence>
<dbReference type="RefSeq" id="WP_151898786.1">
    <property type="nucleotide sequence ID" value="NZ_CP021377.1"/>
</dbReference>
<dbReference type="Proteomes" id="UP000243937">
    <property type="component" value="Chromosome"/>
</dbReference>
<reference evidence="4 5" key="1">
    <citation type="journal article" date="2014" name="Int. J. Syst. Evol. Microbiol.">
        <title>Oceanisphaera profunda sp. nov., a marine bacterium isolated from deep-sea sediment, and emended description of the genus Oceanisphaera.</title>
        <authorList>
            <person name="Xu Z."/>
            <person name="Zhang X.Y."/>
            <person name="Su H.N."/>
            <person name="Yu Z.C."/>
            <person name="Liu C."/>
            <person name="Li H."/>
            <person name="Chen X.L."/>
            <person name="Song X.Y."/>
            <person name="Xie B.B."/>
            <person name="Qin Q.L."/>
            <person name="Zhou B.C."/>
            <person name="Shi M."/>
            <person name="Huang Y."/>
            <person name="Zhang Y.Z."/>
        </authorList>
    </citation>
    <scope>NUCLEOTIDE SEQUENCE [LARGE SCALE GENOMIC DNA]</scope>
    <source>
        <strain evidence="4 5">SM1222</strain>
    </source>
</reference>
<dbReference type="InterPro" id="IPR010621">
    <property type="entry name" value="DUF1214"/>
</dbReference>
<evidence type="ECO:0008006" key="6">
    <source>
        <dbReference type="Google" id="ProtNLM"/>
    </source>
</evidence>
<evidence type="ECO:0000313" key="5">
    <source>
        <dbReference type="Proteomes" id="UP000243937"/>
    </source>
</evidence>
<dbReference type="AlphaFoldDB" id="A0A1Y0D3L0"/>
<dbReference type="InterPro" id="IPR010679">
    <property type="entry name" value="DUF1254"/>
</dbReference>
<feature type="signal peptide" evidence="1">
    <location>
        <begin position="1"/>
        <end position="24"/>
    </location>
</feature>
<evidence type="ECO:0000259" key="2">
    <source>
        <dbReference type="Pfam" id="PF06742"/>
    </source>
</evidence>
<feature type="domain" description="DUF1254" evidence="3">
    <location>
        <begin position="105"/>
        <end position="230"/>
    </location>
</feature>
<dbReference type="Gene3D" id="2.60.120.600">
    <property type="entry name" value="Domain of unknown function DUF1214, C-terminal domain"/>
    <property type="match status" value="1"/>
</dbReference>